<protein>
    <submittedName>
        <fullName evidence="1">Uncharacterized protein</fullName>
    </submittedName>
</protein>
<dbReference type="EMBL" id="LLXL01000757">
    <property type="protein sequence ID" value="PKK69177.1"/>
    <property type="molecule type" value="Genomic_DNA"/>
</dbReference>
<dbReference type="VEuPathDB" id="FungiDB:FUN_017064"/>
<dbReference type="VEuPathDB" id="FungiDB:RhiirFUN_022391"/>
<dbReference type="VEuPathDB" id="FungiDB:RhiirA1_388166"/>
<dbReference type="AlphaFoldDB" id="A0A2N1N5K2"/>
<comment type="caution">
    <text evidence="1">The sequence shown here is derived from an EMBL/GenBank/DDBJ whole genome shotgun (WGS) entry which is preliminary data.</text>
</comment>
<gene>
    <name evidence="1" type="ORF">RhiirC2_832458</name>
</gene>
<reference evidence="1 2" key="2">
    <citation type="submission" date="2017-10" db="EMBL/GenBank/DDBJ databases">
        <title>Extensive intraspecific genome diversity in a model arbuscular mycorrhizal fungus.</title>
        <authorList>
            <person name="Chen E.C.H."/>
            <person name="Morin E."/>
            <person name="Baudet D."/>
            <person name="Noel J."/>
            <person name="Ndikumana S."/>
            <person name="Charron P."/>
            <person name="St-Onge C."/>
            <person name="Giorgi J."/>
            <person name="Grigoriev I.V."/>
            <person name="Roux C."/>
            <person name="Martin F.M."/>
            <person name="Corradi N."/>
        </authorList>
    </citation>
    <scope>NUCLEOTIDE SEQUENCE [LARGE SCALE GENOMIC DNA]</scope>
    <source>
        <strain evidence="1 2">C2</strain>
    </source>
</reference>
<proteinExistence type="predicted"/>
<reference evidence="1 2" key="1">
    <citation type="submission" date="2016-04" db="EMBL/GenBank/DDBJ databases">
        <title>Genome analyses suggest a sexual origin of heterokaryosis in a supposedly ancient asexual fungus.</title>
        <authorList>
            <person name="Ropars J."/>
            <person name="Sedzielewska K."/>
            <person name="Noel J."/>
            <person name="Charron P."/>
            <person name="Farinelli L."/>
            <person name="Marton T."/>
            <person name="Kruger M."/>
            <person name="Pelin A."/>
            <person name="Brachmann A."/>
            <person name="Corradi N."/>
        </authorList>
    </citation>
    <scope>NUCLEOTIDE SEQUENCE [LARGE SCALE GENOMIC DNA]</scope>
    <source>
        <strain evidence="1 2">C2</strain>
    </source>
</reference>
<evidence type="ECO:0000313" key="1">
    <source>
        <dbReference type="EMBL" id="PKK69177.1"/>
    </source>
</evidence>
<name>A0A2N1N5K2_9GLOM</name>
<sequence length="317" mass="38028">MLMHNENEYKVLLRSLIIGLVLIENNSDVFLEINKNVKRVLREFLDNLSNRRLDNEFFTELIFIEIFLKKMDMKIMECSNNERKILEEVRTEIRKLQALMSTNKLDKQAFEVLEEGLITNECNLFWKRNLIKGNYREEDTIYDFRNLMDELKIKLSQYENDDENDDNDAGNTGVAVNRNRKKTQVEMFDCIKKFIEDFSLNSDDERENFDDIDVPQLHNEEIERKKVLKECMSQIESKASETTYMNIIRFFLVYFKYINEFGISDKADEVDRMKGYTSEWELLRDVYNIKFNYISNKKEFKALIEVIVMRRSGRRFG</sequence>
<organism evidence="1 2">
    <name type="scientific">Rhizophagus irregularis</name>
    <dbReference type="NCBI Taxonomy" id="588596"/>
    <lineage>
        <taxon>Eukaryota</taxon>
        <taxon>Fungi</taxon>
        <taxon>Fungi incertae sedis</taxon>
        <taxon>Mucoromycota</taxon>
        <taxon>Glomeromycotina</taxon>
        <taxon>Glomeromycetes</taxon>
        <taxon>Glomerales</taxon>
        <taxon>Glomeraceae</taxon>
        <taxon>Rhizophagus</taxon>
    </lineage>
</organism>
<evidence type="ECO:0000313" key="2">
    <source>
        <dbReference type="Proteomes" id="UP000233469"/>
    </source>
</evidence>
<accession>A0A2N1N5K2</accession>
<dbReference type="Proteomes" id="UP000233469">
    <property type="component" value="Unassembled WGS sequence"/>
</dbReference>